<keyword evidence="8" id="KW-1185">Reference proteome</keyword>
<keyword evidence="4 5" id="KW-0472">Membrane</keyword>
<feature type="transmembrane region" description="Helical" evidence="5">
    <location>
        <begin position="333"/>
        <end position="357"/>
    </location>
</feature>
<evidence type="ECO:0000259" key="6">
    <source>
        <dbReference type="PROSITE" id="PS50801"/>
    </source>
</evidence>
<dbReference type="NCBIfam" id="TIGR00815">
    <property type="entry name" value="sulP"/>
    <property type="match status" value="1"/>
</dbReference>
<evidence type="ECO:0000256" key="3">
    <source>
        <dbReference type="ARBA" id="ARBA00022989"/>
    </source>
</evidence>
<accession>A0ABU1ZPH8</accession>
<dbReference type="InterPro" id="IPR001902">
    <property type="entry name" value="SLC26A/SulP_fam"/>
</dbReference>
<dbReference type="InterPro" id="IPR036513">
    <property type="entry name" value="STAS_dom_sf"/>
</dbReference>
<feature type="transmembrane region" description="Helical" evidence="5">
    <location>
        <begin position="44"/>
        <end position="68"/>
    </location>
</feature>
<evidence type="ECO:0000313" key="7">
    <source>
        <dbReference type="EMBL" id="MDR7307438.1"/>
    </source>
</evidence>
<feature type="transmembrane region" description="Helical" evidence="5">
    <location>
        <begin position="272"/>
        <end position="296"/>
    </location>
</feature>
<dbReference type="InterPro" id="IPR002645">
    <property type="entry name" value="STAS_dom"/>
</dbReference>
<feature type="transmembrane region" description="Helical" evidence="5">
    <location>
        <begin position="308"/>
        <end position="327"/>
    </location>
</feature>
<sequence length="580" mass="61081">MPPTATRFAWLPHWLRHYQRAWLGGDVSAGLIVAVLVIPQSLAYTLLAGLPAEMGLYASILPVVAYALVGSSMTLAVGPVAIAALMTASALQPLAIAGTTEYVQLAMHLALISGLMFLAFGALRLGFLAYFLSRPVISGFVSGSAVMIALGQLKHILGVEAPSSSSAATLQGLWRALPQSNPTAIALGLGSMVALLLARRILAPALLRVGVGAQAADLLARMAPIATVIVGTGLVAWGQWDVTRQVAVVGSVPAGLPAWNLSLPGLSELGQLWLPALLISLVGFVGSVSVAQSFAMQRQQRIAPDRELWGMGAANIASALTGSYPVHGGLSRSAINFAAGAQTPLASLITAAFMVVIISLFTPLFYYLPLAVLAAGIIVAVFSLVDMATLQASWAYDRADALSLLATAVGVIVLGVETGIVLGVAMSLAALVWRSSHPHMAVVGRVPGTEHFRNVERHAVETVPGLLALRVDESLFFANATALEEHIETLMQADASIRRLLLVCSAVNQIDATALGMLTELEQSLSQRGIRLELAEVKGPVMDRLQPTTLGQRLQGRLFRSVHDAFVATDRQTDPHWQSP</sequence>
<name>A0ABU1ZPH8_9BURK</name>
<dbReference type="RefSeq" id="WP_310343711.1">
    <property type="nucleotide sequence ID" value="NZ_JAVDXO010000006.1"/>
</dbReference>
<evidence type="ECO:0000256" key="5">
    <source>
        <dbReference type="SAM" id="Phobius"/>
    </source>
</evidence>
<dbReference type="CDD" id="cd07042">
    <property type="entry name" value="STAS_SulP_like_sulfate_transporter"/>
    <property type="match status" value="1"/>
</dbReference>
<evidence type="ECO:0000313" key="8">
    <source>
        <dbReference type="Proteomes" id="UP001268089"/>
    </source>
</evidence>
<organism evidence="7 8">
    <name type="scientific">Rhodoferax saidenbachensis</name>
    <dbReference type="NCBI Taxonomy" id="1484693"/>
    <lineage>
        <taxon>Bacteria</taxon>
        <taxon>Pseudomonadati</taxon>
        <taxon>Pseudomonadota</taxon>
        <taxon>Betaproteobacteria</taxon>
        <taxon>Burkholderiales</taxon>
        <taxon>Comamonadaceae</taxon>
        <taxon>Rhodoferax</taxon>
    </lineage>
</organism>
<feature type="transmembrane region" description="Helical" evidence="5">
    <location>
        <begin position="405"/>
        <end position="433"/>
    </location>
</feature>
<protein>
    <submittedName>
        <fullName evidence="7">SulP family sulfate permease</fullName>
    </submittedName>
</protein>
<evidence type="ECO:0000256" key="4">
    <source>
        <dbReference type="ARBA" id="ARBA00023136"/>
    </source>
</evidence>
<evidence type="ECO:0000256" key="1">
    <source>
        <dbReference type="ARBA" id="ARBA00004141"/>
    </source>
</evidence>
<feature type="transmembrane region" description="Helical" evidence="5">
    <location>
        <begin position="102"/>
        <end position="123"/>
    </location>
</feature>
<comment type="caution">
    <text evidence="7">The sequence shown here is derived from an EMBL/GenBank/DDBJ whole genome shotgun (WGS) entry which is preliminary data.</text>
</comment>
<reference evidence="7 8" key="1">
    <citation type="submission" date="2023-07" db="EMBL/GenBank/DDBJ databases">
        <title>Sorghum-associated microbial communities from plants grown in Nebraska, USA.</title>
        <authorList>
            <person name="Schachtman D."/>
        </authorList>
    </citation>
    <scope>NUCLEOTIDE SEQUENCE [LARGE SCALE GENOMIC DNA]</scope>
    <source>
        <strain evidence="7 8">BE308</strain>
    </source>
</reference>
<dbReference type="InterPro" id="IPR011547">
    <property type="entry name" value="SLC26A/SulP_dom"/>
</dbReference>
<dbReference type="SUPFAM" id="SSF52091">
    <property type="entry name" value="SpoIIaa-like"/>
    <property type="match status" value="1"/>
</dbReference>
<dbReference type="Pfam" id="PF00916">
    <property type="entry name" value="Sulfate_transp"/>
    <property type="match status" value="1"/>
</dbReference>
<dbReference type="Proteomes" id="UP001268089">
    <property type="component" value="Unassembled WGS sequence"/>
</dbReference>
<gene>
    <name evidence="7" type="ORF">J2X15_002725</name>
</gene>
<feature type="transmembrane region" description="Helical" evidence="5">
    <location>
        <begin position="184"/>
        <end position="207"/>
    </location>
</feature>
<feature type="transmembrane region" description="Helical" evidence="5">
    <location>
        <begin position="219"/>
        <end position="240"/>
    </location>
</feature>
<keyword evidence="3 5" id="KW-1133">Transmembrane helix</keyword>
<dbReference type="Gene3D" id="3.30.750.24">
    <property type="entry name" value="STAS domain"/>
    <property type="match status" value="1"/>
</dbReference>
<feature type="domain" description="STAS" evidence="6">
    <location>
        <begin position="456"/>
        <end position="569"/>
    </location>
</feature>
<evidence type="ECO:0000256" key="2">
    <source>
        <dbReference type="ARBA" id="ARBA00022692"/>
    </source>
</evidence>
<dbReference type="Pfam" id="PF01740">
    <property type="entry name" value="STAS"/>
    <property type="match status" value="1"/>
</dbReference>
<comment type="subcellular location">
    <subcellularLocation>
        <location evidence="1">Membrane</location>
        <topology evidence="1">Multi-pass membrane protein</topology>
    </subcellularLocation>
</comment>
<feature type="transmembrane region" description="Helical" evidence="5">
    <location>
        <begin position="75"/>
        <end position="96"/>
    </location>
</feature>
<keyword evidence="2 5" id="KW-0812">Transmembrane</keyword>
<feature type="transmembrane region" description="Helical" evidence="5">
    <location>
        <begin position="135"/>
        <end position="153"/>
    </location>
</feature>
<dbReference type="PANTHER" id="PTHR11814">
    <property type="entry name" value="SULFATE TRANSPORTER"/>
    <property type="match status" value="1"/>
</dbReference>
<dbReference type="EMBL" id="JAVDXO010000006">
    <property type="protein sequence ID" value="MDR7307438.1"/>
    <property type="molecule type" value="Genomic_DNA"/>
</dbReference>
<dbReference type="PROSITE" id="PS50801">
    <property type="entry name" value="STAS"/>
    <property type="match status" value="1"/>
</dbReference>
<feature type="transmembrane region" description="Helical" evidence="5">
    <location>
        <begin position="21"/>
        <end position="38"/>
    </location>
</feature>
<proteinExistence type="predicted"/>
<feature type="transmembrane region" description="Helical" evidence="5">
    <location>
        <begin position="364"/>
        <end position="385"/>
    </location>
</feature>